<name>A0AAD6Z7A3_9AGAR</name>
<dbReference type="Proteomes" id="UP001218218">
    <property type="component" value="Unassembled WGS sequence"/>
</dbReference>
<keyword evidence="3" id="KW-1185">Reference proteome</keyword>
<protein>
    <submittedName>
        <fullName evidence="2">Uncharacterized protein</fullName>
    </submittedName>
</protein>
<evidence type="ECO:0000313" key="3">
    <source>
        <dbReference type="Proteomes" id="UP001218218"/>
    </source>
</evidence>
<comment type="caution">
    <text evidence="2">The sequence shown here is derived from an EMBL/GenBank/DDBJ whole genome shotgun (WGS) entry which is preliminary data.</text>
</comment>
<dbReference type="AlphaFoldDB" id="A0AAD6Z7A3"/>
<proteinExistence type="predicted"/>
<feature type="region of interest" description="Disordered" evidence="1">
    <location>
        <begin position="188"/>
        <end position="211"/>
    </location>
</feature>
<accession>A0AAD6Z7A3</accession>
<organism evidence="2 3">
    <name type="scientific">Mycena albidolilacea</name>
    <dbReference type="NCBI Taxonomy" id="1033008"/>
    <lineage>
        <taxon>Eukaryota</taxon>
        <taxon>Fungi</taxon>
        <taxon>Dikarya</taxon>
        <taxon>Basidiomycota</taxon>
        <taxon>Agaricomycotina</taxon>
        <taxon>Agaricomycetes</taxon>
        <taxon>Agaricomycetidae</taxon>
        <taxon>Agaricales</taxon>
        <taxon>Marasmiineae</taxon>
        <taxon>Mycenaceae</taxon>
        <taxon>Mycena</taxon>
    </lineage>
</organism>
<reference evidence="2" key="1">
    <citation type="submission" date="2023-03" db="EMBL/GenBank/DDBJ databases">
        <title>Massive genome expansion in bonnet fungi (Mycena s.s.) driven by repeated elements and novel gene families across ecological guilds.</title>
        <authorList>
            <consortium name="Lawrence Berkeley National Laboratory"/>
            <person name="Harder C.B."/>
            <person name="Miyauchi S."/>
            <person name="Viragh M."/>
            <person name="Kuo A."/>
            <person name="Thoen E."/>
            <person name="Andreopoulos B."/>
            <person name="Lu D."/>
            <person name="Skrede I."/>
            <person name="Drula E."/>
            <person name="Henrissat B."/>
            <person name="Morin E."/>
            <person name="Kohler A."/>
            <person name="Barry K."/>
            <person name="LaButti K."/>
            <person name="Morin E."/>
            <person name="Salamov A."/>
            <person name="Lipzen A."/>
            <person name="Mereny Z."/>
            <person name="Hegedus B."/>
            <person name="Baldrian P."/>
            <person name="Stursova M."/>
            <person name="Weitz H."/>
            <person name="Taylor A."/>
            <person name="Grigoriev I.V."/>
            <person name="Nagy L.G."/>
            <person name="Martin F."/>
            <person name="Kauserud H."/>
        </authorList>
    </citation>
    <scope>NUCLEOTIDE SEQUENCE</scope>
    <source>
        <strain evidence="2">CBHHK002</strain>
    </source>
</reference>
<dbReference type="EMBL" id="JARIHO010000077">
    <property type="protein sequence ID" value="KAJ7310823.1"/>
    <property type="molecule type" value="Genomic_DNA"/>
</dbReference>
<evidence type="ECO:0000256" key="1">
    <source>
        <dbReference type="SAM" id="MobiDB-lite"/>
    </source>
</evidence>
<evidence type="ECO:0000313" key="2">
    <source>
        <dbReference type="EMBL" id="KAJ7310823.1"/>
    </source>
</evidence>
<feature type="compositionally biased region" description="Gly residues" evidence="1">
    <location>
        <begin position="190"/>
        <end position="201"/>
    </location>
</feature>
<gene>
    <name evidence="2" type="ORF">DFH08DRAFT_822924</name>
</gene>
<sequence>MEIPSAKDSNFRLPSGKHLVVADLDREAEVILAPLYVGAPQRQLVVVADLDREIDEISYRHHGIPEALIEDIIQSRFRRRMPQTATYNEIATLASMKSSSNQPDANHAGSAQIVVRGVPNLLQERVKVWMVATQPYPVQYSSPVDEDVRLIRDEKWHGEERKHQGHDSLFPQDAPGCFFGALQRSETGTKHGGGNSLGGSFGASRAGGLHG</sequence>